<keyword evidence="1 4" id="KW-0812">Transmembrane</keyword>
<dbReference type="eggNOG" id="COG2814">
    <property type="taxonomic scope" value="Bacteria"/>
</dbReference>
<feature type="transmembrane region" description="Helical" evidence="4">
    <location>
        <begin position="330"/>
        <end position="348"/>
    </location>
</feature>
<feature type="transmembrane region" description="Helical" evidence="4">
    <location>
        <begin position="398"/>
        <end position="417"/>
    </location>
</feature>
<evidence type="ECO:0000313" key="5">
    <source>
        <dbReference type="EMBL" id="ETI58254.1"/>
    </source>
</evidence>
<dbReference type="InterPro" id="IPR011701">
    <property type="entry name" value="MFS"/>
</dbReference>
<comment type="caution">
    <text evidence="5">The sequence shown here is derived from an EMBL/GenBank/DDBJ whole genome shotgun (WGS) entry which is preliminary data.</text>
</comment>
<dbReference type="OrthoDB" id="1117124at2"/>
<accession>W1RRP1</accession>
<dbReference type="PANTHER" id="PTHR23526">
    <property type="entry name" value="INTEGRAL MEMBRANE TRANSPORT PROTEIN-RELATED"/>
    <property type="match status" value="1"/>
</dbReference>
<keyword evidence="2 4" id="KW-1133">Transmembrane helix</keyword>
<dbReference type="EMBL" id="AYOZ01000056">
    <property type="protein sequence ID" value="ETI58254.1"/>
    <property type="molecule type" value="Genomic_DNA"/>
</dbReference>
<feature type="transmembrane region" description="Helical" evidence="4">
    <location>
        <begin position="187"/>
        <end position="209"/>
    </location>
</feature>
<dbReference type="RefSeq" id="WP_024025001.1">
    <property type="nucleotide sequence ID" value="NZ_AYOZ01000056.1"/>
</dbReference>
<proteinExistence type="predicted"/>
<dbReference type="AlphaFoldDB" id="W1RRP1"/>
<evidence type="ECO:0000256" key="1">
    <source>
        <dbReference type="ARBA" id="ARBA00022692"/>
    </source>
</evidence>
<feature type="transmembrane region" description="Helical" evidence="4">
    <location>
        <begin position="271"/>
        <end position="291"/>
    </location>
</feature>
<keyword evidence="3 4" id="KW-0472">Membrane</keyword>
<feature type="transmembrane region" description="Helical" evidence="4">
    <location>
        <begin position="243"/>
        <end position="265"/>
    </location>
</feature>
<dbReference type="Gene3D" id="1.20.1250.20">
    <property type="entry name" value="MFS general substrate transporter like domains"/>
    <property type="match status" value="2"/>
</dbReference>
<organism evidence="5 6">
    <name type="scientific">Marinomonas profundimaris</name>
    <dbReference type="NCBI Taxonomy" id="1208321"/>
    <lineage>
        <taxon>Bacteria</taxon>
        <taxon>Pseudomonadati</taxon>
        <taxon>Pseudomonadota</taxon>
        <taxon>Gammaproteobacteria</taxon>
        <taxon>Oceanospirillales</taxon>
        <taxon>Oceanospirillaceae</taxon>
        <taxon>Marinomonas</taxon>
    </lineage>
</organism>
<gene>
    <name evidence="5" type="ORF">D104_14780</name>
</gene>
<dbReference type="GO" id="GO:0022857">
    <property type="term" value="F:transmembrane transporter activity"/>
    <property type="evidence" value="ECO:0007669"/>
    <property type="project" value="InterPro"/>
</dbReference>
<feature type="transmembrane region" description="Helical" evidence="4">
    <location>
        <begin position="369"/>
        <end position="392"/>
    </location>
</feature>
<feature type="transmembrane region" description="Helical" evidence="4">
    <location>
        <begin position="155"/>
        <end position="175"/>
    </location>
</feature>
<name>W1RRP1_9GAMM</name>
<dbReference type="SUPFAM" id="SSF103473">
    <property type="entry name" value="MFS general substrate transporter"/>
    <property type="match status" value="1"/>
</dbReference>
<dbReference type="PATRIC" id="fig|1208321.3.peg.2942"/>
<reference evidence="5 6" key="1">
    <citation type="journal article" date="2014" name="Genome Announc.">
        <title>Draft Genome Sequence of Marinomonas sp. Strain D104, a Polycyclic Aromatic Hydrocarbon-Degrading Bacterium from the Deep-Sea Sediment of the Arctic Ocean.</title>
        <authorList>
            <person name="Dong C."/>
            <person name="Bai X."/>
            <person name="Lai Q."/>
            <person name="Xie Y."/>
            <person name="Chen X."/>
            <person name="Shao Z."/>
        </authorList>
    </citation>
    <scope>NUCLEOTIDE SEQUENCE [LARGE SCALE GENOMIC DNA]</scope>
    <source>
        <strain evidence="5 6">D104</strain>
    </source>
</reference>
<dbReference type="InterPro" id="IPR036259">
    <property type="entry name" value="MFS_trans_sf"/>
</dbReference>
<dbReference type="Proteomes" id="UP000018857">
    <property type="component" value="Unassembled WGS sequence"/>
</dbReference>
<evidence type="ECO:0000256" key="3">
    <source>
        <dbReference type="ARBA" id="ARBA00023136"/>
    </source>
</evidence>
<evidence type="ECO:0000313" key="6">
    <source>
        <dbReference type="Proteomes" id="UP000018857"/>
    </source>
</evidence>
<feature type="transmembrane region" description="Helical" evidence="4">
    <location>
        <begin position="116"/>
        <end position="134"/>
    </location>
</feature>
<dbReference type="STRING" id="1208321.D104_14780"/>
<dbReference type="Pfam" id="PF07690">
    <property type="entry name" value="MFS_1"/>
    <property type="match status" value="1"/>
</dbReference>
<protein>
    <submittedName>
        <fullName evidence="5">MFS transporter</fullName>
    </submittedName>
</protein>
<feature type="transmembrane region" description="Helical" evidence="4">
    <location>
        <begin position="89"/>
        <end position="110"/>
    </location>
</feature>
<feature type="transmembrane region" description="Helical" evidence="4">
    <location>
        <begin position="303"/>
        <end position="324"/>
    </location>
</feature>
<dbReference type="InterPro" id="IPR052528">
    <property type="entry name" value="Sugar_transport-like"/>
</dbReference>
<evidence type="ECO:0000256" key="4">
    <source>
        <dbReference type="SAM" id="Phobius"/>
    </source>
</evidence>
<evidence type="ECO:0000256" key="2">
    <source>
        <dbReference type="ARBA" id="ARBA00022989"/>
    </source>
</evidence>
<dbReference type="PANTHER" id="PTHR23526:SF2">
    <property type="entry name" value="MAJOR FACILITATOR SUPERFAMILY (MFS) PROFILE DOMAIN-CONTAINING PROTEIN"/>
    <property type="match status" value="1"/>
</dbReference>
<keyword evidence="6" id="KW-1185">Reference proteome</keyword>
<sequence>MYKDNADTLKKEDQSEVDKTNILKLVISQFFINLGDALINPKVTLPWIMQSVGAPLYLLGWLVPIRESGSLLPQLIIAHFIYKIKTRKWVWVAGSIFQSFCVVVIGYAALFLKGANAGWVIIAALIFFSVARGFNSVASKDVLGKTVVKSQRGRVAGWSSSMAGFITIGIAVVVLSSNTDLSGQSYFYVWGVVGAALIWLFAAGIYSLIKEPLSEVRDKSAPFLGVFNELALLQTDSVFRNFVIARSLFLCAALSAPYYVVIAQHKFDNRIWVLGVFVLASGLASLLSSPFWGLFSDYSSRKVMMVSSLLSALVGCALFLSVTFLSDDLFSLWLIPILYFLLSIAHQGMRIGRKTYLVNLGEGNQRTSYVSVSNTIIGFILLGMSSIGLLTYAISFELLVLIFSIITVIGVVMVVRLPEV</sequence>